<keyword evidence="3" id="KW-0805">Transcription regulation</keyword>
<dbReference type="GO" id="GO:0006352">
    <property type="term" value="P:DNA-templated transcription initiation"/>
    <property type="evidence" value="ECO:0007669"/>
    <property type="project" value="InterPro"/>
</dbReference>
<keyword evidence="6" id="KW-0539">Nucleus</keyword>
<keyword evidence="4" id="KW-0238">DNA-binding</keyword>
<comment type="similarity">
    <text evidence="2">Belongs to the TBP family.</text>
</comment>
<dbReference type="PRINTS" id="PR00686">
    <property type="entry name" value="TIFACTORIID"/>
</dbReference>
<sequence>MGRHLVMYCLAPQTQSHPPHAEPAPGNPSTSQDNVKHENDEIDIQIRNVVCNYSLPLHIDLRKVALNSGNVTFDRDRGVLYKQKRNPQCHVKVYSSGNVYIVGCRSEEDCRRAARSVGRMIQRSMGLLNAKLRLRDYKICNVLATCRLPFGVKIEEMAAKYKEAQYEPELSVGLVWKYVDPKASLRIHTTGSITITGATSAEGVMRAIQMIYPIVQEFRCSLRHRVERTTGPRKRVAAEQLPAEFAIARRPRLKPIAHNEGEEDDPHNSAAFNPFDDEEELYDELM</sequence>
<evidence type="ECO:0000256" key="5">
    <source>
        <dbReference type="ARBA" id="ARBA00023163"/>
    </source>
</evidence>
<feature type="region of interest" description="Disordered" evidence="9">
    <location>
        <begin position="14"/>
        <end position="36"/>
    </location>
</feature>
<feature type="compositionally biased region" description="Acidic residues" evidence="9">
    <location>
        <begin position="275"/>
        <end position="286"/>
    </location>
</feature>
<comment type="caution">
    <text evidence="10">The sequence shown here is derived from an EMBL/GenBank/DDBJ whole genome shotgun (WGS) entry which is preliminary data.</text>
</comment>
<gene>
    <name evidence="10" type="ORF">BOKJ2_LOCUS377</name>
</gene>
<dbReference type="Gene3D" id="3.30.310.10">
    <property type="entry name" value="TATA-Binding Protein"/>
    <property type="match status" value="2"/>
</dbReference>
<evidence type="ECO:0000256" key="3">
    <source>
        <dbReference type="ARBA" id="ARBA00023015"/>
    </source>
</evidence>
<reference evidence="10" key="1">
    <citation type="submission" date="2020-09" db="EMBL/GenBank/DDBJ databases">
        <authorList>
            <person name="Kikuchi T."/>
        </authorList>
    </citation>
    <scope>NUCLEOTIDE SEQUENCE</scope>
    <source>
        <strain evidence="10">SH1</strain>
    </source>
</reference>
<evidence type="ECO:0000256" key="7">
    <source>
        <dbReference type="ARBA" id="ARBA00023474"/>
    </source>
</evidence>
<keyword evidence="11" id="KW-1185">Reference proteome</keyword>
<keyword evidence="5" id="KW-0804">Transcription</keyword>
<dbReference type="PANTHER" id="PTHR10126">
    <property type="entry name" value="TATA-BOX BINDING PROTEIN"/>
    <property type="match status" value="1"/>
</dbReference>
<evidence type="ECO:0000256" key="1">
    <source>
        <dbReference type="ARBA" id="ARBA00004123"/>
    </source>
</evidence>
<comment type="subcellular location">
    <subcellularLocation>
        <location evidence="1">Nucleus</location>
    </subcellularLocation>
</comment>
<evidence type="ECO:0000256" key="8">
    <source>
        <dbReference type="ARBA" id="ARBA00033173"/>
    </source>
</evidence>
<dbReference type="InterPro" id="IPR000814">
    <property type="entry name" value="TBP"/>
</dbReference>
<dbReference type="InterPro" id="IPR012295">
    <property type="entry name" value="TBP_dom_sf"/>
</dbReference>
<dbReference type="GO" id="GO:0005634">
    <property type="term" value="C:nucleus"/>
    <property type="evidence" value="ECO:0007669"/>
    <property type="project" value="UniProtKB-SubCell"/>
</dbReference>
<evidence type="ECO:0000256" key="4">
    <source>
        <dbReference type="ARBA" id="ARBA00023125"/>
    </source>
</evidence>
<dbReference type="Pfam" id="PF00352">
    <property type="entry name" value="TBP"/>
    <property type="match status" value="2"/>
</dbReference>
<dbReference type="Proteomes" id="UP000614601">
    <property type="component" value="Unassembled WGS sequence"/>
</dbReference>
<name>A0A811JQS0_9BILA</name>
<dbReference type="AlphaFoldDB" id="A0A811JQS0"/>
<dbReference type="GO" id="GO:0003677">
    <property type="term" value="F:DNA binding"/>
    <property type="evidence" value="ECO:0007669"/>
    <property type="project" value="UniProtKB-KW"/>
</dbReference>
<proteinExistence type="inferred from homology"/>
<dbReference type="EMBL" id="CAJFDH010000001">
    <property type="protein sequence ID" value="CAD5205693.1"/>
    <property type="molecule type" value="Genomic_DNA"/>
</dbReference>
<evidence type="ECO:0000256" key="2">
    <source>
        <dbReference type="ARBA" id="ARBA00005560"/>
    </source>
</evidence>
<organism evidence="10 11">
    <name type="scientific">Bursaphelenchus okinawaensis</name>
    <dbReference type="NCBI Taxonomy" id="465554"/>
    <lineage>
        <taxon>Eukaryota</taxon>
        <taxon>Metazoa</taxon>
        <taxon>Ecdysozoa</taxon>
        <taxon>Nematoda</taxon>
        <taxon>Chromadorea</taxon>
        <taxon>Rhabditida</taxon>
        <taxon>Tylenchina</taxon>
        <taxon>Tylenchomorpha</taxon>
        <taxon>Aphelenchoidea</taxon>
        <taxon>Aphelenchoididae</taxon>
        <taxon>Bursaphelenchus</taxon>
    </lineage>
</organism>
<evidence type="ECO:0000256" key="6">
    <source>
        <dbReference type="ARBA" id="ARBA00023242"/>
    </source>
</evidence>
<evidence type="ECO:0000256" key="9">
    <source>
        <dbReference type="SAM" id="MobiDB-lite"/>
    </source>
</evidence>
<dbReference type="EMBL" id="CAJFCW020000001">
    <property type="protein sequence ID" value="CAG9078706.1"/>
    <property type="molecule type" value="Genomic_DNA"/>
</dbReference>
<dbReference type="Proteomes" id="UP000783686">
    <property type="component" value="Unassembled WGS sequence"/>
</dbReference>
<protein>
    <recommendedName>
        <fullName evidence="7">TATA box-binding protein-like 1</fullName>
    </recommendedName>
    <alternativeName>
        <fullName evidence="8">TBP-like factor</fullName>
    </alternativeName>
</protein>
<evidence type="ECO:0000313" key="11">
    <source>
        <dbReference type="Proteomes" id="UP000614601"/>
    </source>
</evidence>
<dbReference type="CDD" id="cd04517">
    <property type="entry name" value="TLF"/>
    <property type="match status" value="1"/>
</dbReference>
<accession>A0A811JQS0</accession>
<dbReference type="SUPFAM" id="SSF55945">
    <property type="entry name" value="TATA-box binding protein-like"/>
    <property type="match status" value="2"/>
</dbReference>
<dbReference type="InterPro" id="IPR015445">
    <property type="entry name" value="TBP-like"/>
</dbReference>
<evidence type="ECO:0000313" key="10">
    <source>
        <dbReference type="EMBL" id="CAD5205693.1"/>
    </source>
</evidence>
<feature type="region of interest" description="Disordered" evidence="9">
    <location>
        <begin position="252"/>
        <end position="286"/>
    </location>
</feature>
<dbReference type="OrthoDB" id="2127950at2759"/>